<dbReference type="HOGENOM" id="CLU_3084791_0_0_7"/>
<evidence type="ECO:0000313" key="2">
    <source>
        <dbReference type="Proteomes" id="UP000014803"/>
    </source>
</evidence>
<evidence type="ECO:0000313" key="1">
    <source>
        <dbReference type="EMBL" id="AGP35348.1"/>
    </source>
</evidence>
<dbReference type="PATRIC" id="fig|1254432.3.peg.2910"/>
<accession>S4XXK4</accession>
<dbReference type="AlphaFoldDB" id="S4XXK4"/>
<gene>
    <name evidence="1" type="ORF">SCE1572_12945</name>
</gene>
<sequence>MRVVTCRGVVTCLDPHDGRKLDGPDDDSAVPAHTVDFDVEGRERPWPAGLPW</sequence>
<organism evidence="1 2">
    <name type="scientific">Sorangium cellulosum So0157-2</name>
    <dbReference type="NCBI Taxonomy" id="1254432"/>
    <lineage>
        <taxon>Bacteria</taxon>
        <taxon>Pseudomonadati</taxon>
        <taxon>Myxococcota</taxon>
        <taxon>Polyangia</taxon>
        <taxon>Polyangiales</taxon>
        <taxon>Polyangiaceae</taxon>
        <taxon>Sorangium</taxon>
    </lineage>
</organism>
<proteinExistence type="predicted"/>
<dbReference type="EMBL" id="CP003969">
    <property type="protein sequence ID" value="AGP35348.1"/>
    <property type="molecule type" value="Genomic_DNA"/>
</dbReference>
<dbReference type="Proteomes" id="UP000014803">
    <property type="component" value="Chromosome"/>
</dbReference>
<name>S4XXK4_SORCE</name>
<protein>
    <submittedName>
        <fullName evidence="1">Uncharacterized protein</fullName>
    </submittedName>
</protein>
<dbReference type="KEGG" id="scu:SCE1572_12945"/>
<reference evidence="1 2" key="1">
    <citation type="journal article" date="2013" name="Sci. Rep.">
        <title>Extraordinary expansion of a Sorangium cellulosum genome from an alkaline milieu.</title>
        <authorList>
            <person name="Han K."/>
            <person name="Li Z.F."/>
            <person name="Peng R."/>
            <person name="Zhu L.P."/>
            <person name="Zhou T."/>
            <person name="Wang L.G."/>
            <person name="Li S.G."/>
            <person name="Zhang X.B."/>
            <person name="Hu W."/>
            <person name="Wu Z.H."/>
            <person name="Qin N."/>
            <person name="Li Y.Z."/>
        </authorList>
    </citation>
    <scope>NUCLEOTIDE SEQUENCE [LARGE SCALE GENOMIC DNA]</scope>
    <source>
        <strain evidence="1 2">So0157-2</strain>
    </source>
</reference>
<dbReference type="STRING" id="1254432.SCE1572_12945"/>